<organism evidence="2 3">
    <name type="scientific">Gracilariopsis chorda</name>
    <dbReference type="NCBI Taxonomy" id="448386"/>
    <lineage>
        <taxon>Eukaryota</taxon>
        <taxon>Rhodophyta</taxon>
        <taxon>Florideophyceae</taxon>
        <taxon>Rhodymeniophycidae</taxon>
        <taxon>Gracilariales</taxon>
        <taxon>Gracilariaceae</taxon>
        <taxon>Gracilariopsis</taxon>
    </lineage>
</organism>
<proteinExistence type="predicted"/>
<accession>A0A2V3J5H4</accession>
<sequence length="424" mass="46267">MGPGHSTTSAARRLSVAAFCVRNETGRTMQMWLPYDSKRRSLRGNGGEIEVDTPSEEVLWTAMGATGTSSTDPAINRQLSMSCILALRGYEALTLSAEQTGSRLVRLIPDTTDNSNSGPGSLPAMMTLVWAVTMRDGVPCGCICSALRLVNRTRRLLEVNVGGIRKSMSVGNEMKVTPIQNFDSTIDCHGRIKPGEAWAVPIHSIFKVIRIRPHLLHASEMDKSNATGRLDDHLLTNSARCYEFLWSDPISNLSSLYETADDLRCNDKRNEMSGDGSTTTALRAPLLTCRGADSRKVFCLSVLPIVDLATITRSQMKDWISGSIDVQLCTPLVIENLLPRVVVVKLATPGNSQRSSTSKMITSKHMDPLSEAHIYGVWSDHSSLAIALGMDNSLDKKSRSLAKSNPALPSRQTGSFHPNLLTLK</sequence>
<dbReference type="EMBL" id="NBIV01000003">
    <property type="protein sequence ID" value="PXF49649.1"/>
    <property type="molecule type" value="Genomic_DNA"/>
</dbReference>
<comment type="caution">
    <text evidence="2">The sequence shown here is derived from an EMBL/GenBank/DDBJ whole genome shotgun (WGS) entry which is preliminary data.</text>
</comment>
<gene>
    <name evidence="2" type="ORF">BWQ96_00527</name>
</gene>
<evidence type="ECO:0000313" key="2">
    <source>
        <dbReference type="EMBL" id="PXF49649.1"/>
    </source>
</evidence>
<evidence type="ECO:0000313" key="3">
    <source>
        <dbReference type="Proteomes" id="UP000247409"/>
    </source>
</evidence>
<reference evidence="2 3" key="1">
    <citation type="journal article" date="2018" name="Mol. Biol. Evol.">
        <title>Analysis of the draft genome of the red seaweed Gracilariopsis chorda provides insights into genome size evolution in Rhodophyta.</title>
        <authorList>
            <person name="Lee J."/>
            <person name="Yang E.C."/>
            <person name="Graf L."/>
            <person name="Yang J.H."/>
            <person name="Qiu H."/>
            <person name="Zel Zion U."/>
            <person name="Chan C.X."/>
            <person name="Stephens T.G."/>
            <person name="Weber A.P.M."/>
            <person name="Boo G.H."/>
            <person name="Boo S.M."/>
            <person name="Kim K.M."/>
            <person name="Shin Y."/>
            <person name="Jung M."/>
            <person name="Lee S.J."/>
            <person name="Yim H.S."/>
            <person name="Lee J.H."/>
            <person name="Bhattacharya D."/>
            <person name="Yoon H.S."/>
        </authorList>
    </citation>
    <scope>NUCLEOTIDE SEQUENCE [LARGE SCALE GENOMIC DNA]</scope>
    <source>
        <strain evidence="2 3">SKKU-2015</strain>
        <tissue evidence="2">Whole body</tissue>
    </source>
</reference>
<dbReference type="OrthoDB" id="5999at2759"/>
<feature type="region of interest" description="Disordered" evidence="1">
    <location>
        <begin position="399"/>
        <end position="424"/>
    </location>
</feature>
<evidence type="ECO:0000256" key="1">
    <source>
        <dbReference type="SAM" id="MobiDB-lite"/>
    </source>
</evidence>
<name>A0A2V3J5H4_9FLOR</name>
<keyword evidence="3" id="KW-1185">Reference proteome</keyword>
<dbReference type="AlphaFoldDB" id="A0A2V3J5H4"/>
<protein>
    <submittedName>
        <fullName evidence="2">Uncharacterized protein</fullName>
    </submittedName>
</protein>
<dbReference type="Proteomes" id="UP000247409">
    <property type="component" value="Unassembled WGS sequence"/>
</dbReference>